<reference evidence="2" key="1">
    <citation type="submission" date="2021-09" db="EMBL/GenBank/DDBJ databases">
        <title>Genomic analysis of Ralstonia spp.</title>
        <authorList>
            <person name="Aburjaile F."/>
            <person name="Ariute J.C."/>
            <person name="Pais A.K.L."/>
            <person name="Albuquerque G.M.R."/>
            <person name="Silva A.M.F."/>
            <person name="Brenig B."/>
            <person name="Azevedo V."/>
            <person name="Matiuzzi M."/>
            <person name="Ramos R."/>
            <person name="Goes-Neto A."/>
            <person name="Soares S."/>
            <person name="Iseppon A.M.B."/>
            <person name="Souza E."/>
            <person name="Gama M."/>
        </authorList>
    </citation>
    <scope>NUCLEOTIDE SEQUENCE</scope>
    <source>
        <strain evidence="2">B4</strain>
    </source>
</reference>
<gene>
    <name evidence="2" type="ORF">LBW55_23600</name>
</gene>
<dbReference type="Proteomes" id="UP001143674">
    <property type="component" value="Unassembled WGS sequence"/>
</dbReference>
<evidence type="ECO:0000313" key="3">
    <source>
        <dbReference type="Proteomes" id="UP001143674"/>
    </source>
</evidence>
<dbReference type="PROSITE" id="PS50977">
    <property type="entry name" value="HTH_TETR_2"/>
    <property type="match status" value="1"/>
</dbReference>
<dbReference type="Pfam" id="PF17937">
    <property type="entry name" value="TetR_C_28"/>
    <property type="match status" value="1"/>
</dbReference>
<evidence type="ECO:0000256" key="1">
    <source>
        <dbReference type="ARBA" id="ARBA00023125"/>
    </source>
</evidence>
<dbReference type="SUPFAM" id="SSF46689">
    <property type="entry name" value="Homeodomain-like"/>
    <property type="match status" value="1"/>
</dbReference>
<dbReference type="InterPro" id="IPR041479">
    <property type="entry name" value="TetR_CgmR_C"/>
</dbReference>
<comment type="caution">
    <text evidence="2">The sequence shown here is derived from an EMBL/GenBank/DDBJ whole genome shotgun (WGS) entry which is preliminary data.</text>
</comment>
<evidence type="ECO:0000313" key="2">
    <source>
        <dbReference type="EMBL" id="MDB0524600.1"/>
    </source>
</evidence>
<dbReference type="InterPro" id="IPR001647">
    <property type="entry name" value="HTH_TetR"/>
</dbReference>
<dbReference type="EMBL" id="JAIVEX010000015">
    <property type="protein sequence ID" value="MDB0524600.1"/>
    <property type="molecule type" value="Genomic_DNA"/>
</dbReference>
<sequence>MDNSTRSERTRQAGIQAALTIISRDGPKQLTFDAMARESRISKGGLMHQFPNKEAVLKALIDHQIDYFERFSKGFLATAHQSAEQNLAAQLATWREAVTTPANITTAVLVAQLEDPSLLAGPLDSSKESARTIAAQATDPDLSLLRWTAARGLVLSAMLGLCPFSDEERARLFDRLQDDSQWPTVQSNAVR</sequence>
<dbReference type="GO" id="GO:0003677">
    <property type="term" value="F:DNA binding"/>
    <property type="evidence" value="ECO:0007669"/>
    <property type="project" value="UniProtKB-UniRule"/>
</dbReference>
<dbReference type="AlphaFoldDB" id="A0A7X0PYC4"/>
<dbReference type="Pfam" id="PF00440">
    <property type="entry name" value="TetR_N"/>
    <property type="match status" value="1"/>
</dbReference>
<accession>A0A7X0PYC4</accession>
<proteinExistence type="predicted"/>
<keyword evidence="1" id="KW-0238">DNA-binding</keyword>
<dbReference type="RefSeq" id="WP_039572989.1">
    <property type="nucleotide sequence ID" value="NZ_CDQJ01000001.1"/>
</dbReference>
<protein>
    <submittedName>
        <fullName evidence="2">TetR/AcrR family transcriptional regulator</fullName>
    </submittedName>
</protein>
<name>A0A7X0PYC4_RALSL</name>
<organism evidence="2 3">
    <name type="scientific">Ralstonia solanacearum</name>
    <name type="common">Pseudomonas solanacearum</name>
    <dbReference type="NCBI Taxonomy" id="305"/>
    <lineage>
        <taxon>Bacteria</taxon>
        <taxon>Pseudomonadati</taxon>
        <taxon>Pseudomonadota</taxon>
        <taxon>Betaproteobacteria</taxon>
        <taxon>Burkholderiales</taxon>
        <taxon>Burkholderiaceae</taxon>
        <taxon>Ralstonia</taxon>
        <taxon>Ralstonia solanacearum species complex</taxon>
    </lineage>
</organism>
<dbReference type="Gene3D" id="1.10.357.10">
    <property type="entry name" value="Tetracycline Repressor, domain 2"/>
    <property type="match status" value="1"/>
</dbReference>
<dbReference type="InterPro" id="IPR009057">
    <property type="entry name" value="Homeodomain-like_sf"/>
</dbReference>